<evidence type="ECO:0000256" key="19">
    <source>
        <dbReference type="ARBA" id="ARBA00023180"/>
    </source>
</evidence>
<evidence type="ECO:0000256" key="24">
    <source>
        <dbReference type="SAM" id="SignalP"/>
    </source>
</evidence>
<dbReference type="InterPro" id="IPR008271">
    <property type="entry name" value="Ser/Thr_kinase_AS"/>
</dbReference>
<keyword evidence="12" id="KW-0677">Repeat</keyword>
<evidence type="ECO:0000256" key="20">
    <source>
        <dbReference type="ARBA" id="ARBA00047899"/>
    </source>
</evidence>
<dbReference type="PANTHER" id="PTHR48056:SF73">
    <property type="entry name" value="LRR RECEPTOR-LIKE SERINE_THREONINE-PROTEIN KINASE EFR"/>
    <property type="match status" value="1"/>
</dbReference>
<sequence length="1098" mass="120521">MASPTMSAHIPIIFLLILLSSVSYSSPSPTNGSDTDLAALLAFKAQLADPLRVLATNWTPGTSFCHWVGVSCSRRRQRVTALSLPHVPLVGCIAPHVGNLSFLSSLNLTDANLTGSIPTQLGRLHRLRHLGLGGNSLSNDIPAALGNLTRLEILVLALNQLSGQIPPEMLMHMHNLRRISLLGNDLSGQIPLNLFNNTPSLAFIHFGNNSLSGPIPHSIASLSMLDILILEVNQLSGTVPQGMFNMSMLRYIALALNDNLTGTFPNNQSFSLPKLELFSLVRNNFSGQFPSGLASCQYLQIMDLSENSFVDVVPTWLANLSNLEFLDLGFNHVIGSIPAALTNLKKLTILELENNNLTGEIPPQLSLMPELSFLQLGGNQLTGEMPASLGNLSKLYFLSLHGNHLSGQVPPTLGENTALYTLDLSQNNFMGNLDFFSDLSKCRQLQTLYLYGNSFTGFVPSSVGNLTSLVTFGLGYNKLTGGLPVAISNISSLEWIEISNNLLTKPIPESVGMLVNLMLLDVSDNDMLGHLPIQMGMLGTLERLFLQSNKFLGSIPNSFGNLSNLEYIDLSKNQLSSAIPASLFHLDKLIQINLSHNSFVGKLPADVSSLTQIYQIDLSSNLLLGSIPESFGELKMLTYLNLSCNAFKGSIPGPLKKLKDLASLDLSYNNLSGTIPMFLANFTYLEILNLSYNRLEGPIPEGGVFSNLTLQSLIGNAGLCGAPRLRILPCLESSHPNYRHLLKFILPTLTLAFGSIAIYMYIWFRKKIKSGEDKAYVDPTDVVGHQRVSYHELVRATNSFSEENILGSGSFGKVFKGQIRSGLVVAIKVIDMQQEHAIQSFDAECRVLRMARHRNLIRILNTCSNLDFRALVLQYMPNGSLEMLLHGSESTRMRLGFLERLGIMLDVSMAMDYLHHEHYKLVLHCDLKPSNVLFDEEMTAHVADFGIARLLLDDNSMTSSSMPGTIGYMAPEYGSLGKASRKSDVFSYGIMLLEVFTGRRPTDSMFGAQLTLRQWVQWAFPTHLVQVVGGSQLLQGSSLSSCILDDGFLALVFELGLLCSSESPEERITMRDVVVTLKKIKAEYKRITTTTSRSTHTD</sequence>
<dbReference type="AlphaFoldDB" id="A0AAD8W545"/>
<keyword evidence="9" id="KW-0808">Transferase</keyword>
<dbReference type="InterPro" id="IPR013210">
    <property type="entry name" value="LRR_N_plant-typ"/>
</dbReference>
<dbReference type="EC" id="2.7.11.1" evidence="4"/>
<comment type="similarity">
    <text evidence="3">Belongs to the protein kinase superfamily. Ser/Thr protein kinase family.</text>
</comment>
<dbReference type="PROSITE" id="PS00107">
    <property type="entry name" value="PROTEIN_KINASE_ATP"/>
    <property type="match status" value="1"/>
</dbReference>
<evidence type="ECO:0000256" key="18">
    <source>
        <dbReference type="ARBA" id="ARBA00023170"/>
    </source>
</evidence>
<dbReference type="SUPFAM" id="SSF52047">
    <property type="entry name" value="RNI-like"/>
    <property type="match status" value="2"/>
</dbReference>
<accession>A0AAD8W545</accession>
<reference evidence="26" key="1">
    <citation type="submission" date="2023-07" db="EMBL/GenBank/DDBJ databases">
        <title>A chromosome-level genome assembly of Lolium multiflorum.</title>
        <authorList>
            <person name="Chen Y."/>
            <person name="Copetti D."/>
            <person name="Kolliker R."/>
            <person name="Studer B."/>
        </authorList>
    </citation>
    <scope>NUCLEOTIDE SEQUENCE</scope>
    <source>
        <strain evidence="26">02402/16</strain>
        <tissue evidence="26">Leaf</tissue>
    </source>
</reference>
<dbReference type="SUPFAM" id="SSF56112">
    <property type="entry name" value="Protein kinase-like (PK-like)"/>
    <property type="match status" value="1"/>
</dbReference>
<dbReference type="SMART" id="SM00369">
    <property type="entry name" value="LRR_TYP"/>
    <property type="match status" value="11"/>
</dbReference>
<dbReference type="Pfam" id="PF00069">
    <property type="entry name" value="Pkinase"/>
    <property type="match status" value="1"/>
</dbReference>
<keyword evidence="8" id="KW-0433">Leucine-rich repeat</keyword>
<evidence type="ECO:0000256" key="11">
    <source>
        <dbReference type="ARBA" id="ARBA00022729"/>
    </source>
</evidence>
<evidence type="ECO:0000259" key="25">
    <source>
        <dbReference type="PROSITE" id="PS50011"/>
    </source>
</evidence>
<dbReference type="InterPro" id="IPR003591">
    <property type="entry name" value="Leu-rich_rpt_typical-subtyp"/>
</dbReference>
<evidence type="ECO:0000256" key="3">
    <source>
        <dbReference type="ARBA" id="ARBA00008684"/>
    </source>
</evidence>
<comment type="caution">
    <text evidence="26">The sequence shown here is derived from an EMBL/GenBank/DDBJ whole genome shotgun (WGS) entry which is preliminary data.</text>
</comment>
<dbReference type="GO" id="GO:0005886">
    <property type="term" value="C:plasma membrane"/>
    <property type="evidence" value="ECO:0007669"/>
    <property type="project" value="UniProtKB-SubCell"/>
</dbReference>
<dbReference type="FunFam" id="3.30.200.20:FF:000661">
    <property type="entry name" value="Serine-threonine protein kinase plant-type"/>
    <property type="match status" value="1"/>
</dbReference>
<dbReference type="Gene3D" id="1.10.510.10">
    <property type="entry name" value="Transferase(Phosphotransferase) domain 1"/>
    <property type="match status" value="1"/>
</dbReference>
<evidence type="ECO:0000256" key="2">
    <source>
        <dbReference type="ARBA" id="ARBA00004479"/>
    </source>
</evidence>
<dbReference type="InterPro" id="IPR017441">
    <property type="entry name" value="Protein_kinase_ATP_BS"/>
</dbReference>
<dbReference type="Proteomes" id="UP001231189">
    <property type="component" value="Unassembled WGS sequence"/>
</dbReference>
<dbReference type="FunFam" id="3.80.10.10:FF:000317">
    <property type="entry name" value="Inactive leucine-rich repeat receptor-like protein kinase"/>
    <property type="match status" value="1"/>
</dbReference>
<proteinExistence type="inferred from homology"/>
<evidence type="ECO:0000256" key="4">
    <source>
        <dbReference type="ARBA" id="ARBA00012513"/>
    </source>
</evidence>
<evidence type="ECO:0000256" key="21">
    <source>
        <dbReference type="ARBA" id="ARBA00048679"/>
    </source>
</evidence>
<evidence type="ECO:0000256" key="10">
    <source>
        <dbReference type="ARBA" id="ARBA00022692"/>
    </source>
</evidence>
<dbReference type="PRINTS" id="PR00019">
    <property type="entry name" value="LEURICHRPT"/>
</dbReference>
<keyword evidence="10 23" id="KW-0812">Transmembrane</keyword>
<organism evidence="26 27">
    <name type="scientific">Lolium multiflorum</name>
    <name type="common">Italian ryegrass</name>
    <name type="synonym">Lolium perenne subsp. multiflorum</name>
    <dbReference type="NCBI Taxonomy" id="4521"/>
    <lineage>
        <taxon>Eukaryota</taxon>
        <taxon>Viridiplantae</taxon>
        <taxon>Streptophyta</taxon>
        <taxon>Embryophyta</taxon>
        <taxon>Tracheophyta</taxon>
        <taxon>Spermatophyta</taxon>
        <taxon>Magnoliopsida</taxon>
        <taxon>Liliopsida</taxon>
        <taxon>Poales</taxon>
        <taxon>Poaceae</taxon>
        <taxon>BOP clade</taxon>
        <taxon>Pooideae</taxon>
        <taxon>Poodae</taxon>
        <taxon>Poeae</taxon>
        <taxon>Poeae Chloroplast Group 2 (Poeae type)</taxon>
        <taxon>Loliodinae</taxon>
        <taxon>Loliinae</taxon>
        <taxon>Lolium</taxon>
    </lineage>
</organism>
<feature type="transmembrane region" description="Helical" evidence="23">
    <location>
        <begin position="744"/>
        <end position="764"/>
    </location>
</feature>
<dbReference type="GO" id="GO:0004674">
    <property type="term" value="F:protein serine/threonine kinase activity"/>
    <property type="evidence" value="ECO:0007669"/>
    <property type="project" value="UniProtKB-KW"/>
</dbReference>
<evidence type="ECO:0000256" key="1">
    <source>
        <dbReference type="ARBA" id="ARBA00004162"/>
    </source>
</evidence>
<evidence type="ECO:0000256" key="5">
    <source>
        <dbReference type="ARBA" id="ARBA00022475"/>
    </source>
</evidence>
<evidence type="ECO:0000256" key="15">
    <source>
        <dbReference type="ARBA" id="ARBA00022840"/>
    </source>
</evidence>
<name>A0AAD8W545_LOLMU</name>
<protein>
    <recommendedName>
        <fullName evidence="4">non-specific serine/threonine protein kinase</fullName>
        <ecNumber evidence="4">2.7.11.1</ecNumber>
    </recommendedName>
</protein>
<feature type="signal peptide" evidence="24">
    <location>
        <begin position="1"/>
        <end position="27"/>
    </location>
</feature>
<dbReference type="PROSITE" id="PS50011">
    <property type="entry name" value="PROTEIN_KINASE_DOM"/>
    <property type="match status" value="1"/>
</dbReference>
<comment type="subcellular location">
    <subcellularLocation>
        <location evidence="1">Cell membrane</location>
        <topology evidence="1">Single-pass membrane protein</topology>
    </subcellularLocation>
    <subcellularLocation>
        <location evidence="2">Membrane</location>
        <topology evidence="2">Single-pass type I membrane protein</topology>
    </subcellularLocation>
</comment>
<dbReference type="InterPro" id="IPR050647">
    <property type="entry name" value="Plant_LRR-RLKs"/>
</dbReference>
<feature type="binding site" evidence="22">
    <location>
        <position position="828"/>
    </location>
    <ligand>
        <name>ATP</name>
        <dbReference type="ChEBI" id="CHEBI:30616"/>
    </ligand>
</feature>
<dbReference type="InterPro" id="IPR032675">
    <property type="entry name" value="LRR_dom_sf"/>
</dbReference>
<dbReference type="InterPro" id="IPR000719">
    <property type="entry name" value="Prot_kinase_dom"/>
</dbReference>
<evidence type="ECO:0000256" key="17">
    <source>
        <dbReference type="ARBA" id="ARBA00023136"/>
    </source>
</evidence>
<dbReference type="Gene3D" id="3.30.200.20">
    <property type="entry name" value="Phosphorylase Kinase, domain 1"/>
    <property type="match status" value="1"/>
</dbReference>
<keyword evidence="14" id="KW-0418">Kinase</keyword>
<dbReference type="FunFam" id="1.10.510.10:FF:000358">
    <property type="entry name" value="Putative leucine-rich repeat receptor-like serine/threonine-protein kinase"/>
    <property type="match status" value="1"/>
</dbReference>
<feature type="chain" id="PRO_5042022019" description="non-specific serine/threonine protein kinase" evidence="24">
    <location>
        <begin position="28"/>
        <end position="1098"/>
    </location>
</feature>
<keyword evidence="19" id="KW-0325">Glycoprotein</keyword>
<keyword evidence="18" id="KW-0675">Receptor</keyword>
<keyword evidence="5" id="KW-1003">Cell membrane</keyword>
<evidence type="ECO:0000256" key="16">
    <source>
        <dbReference type="ARBA" id="ARBA00022989"/>
    </source>
</evidence>
<dbReference type="InterPro" id="IPR011009">
    <property type="entry name" value="Kinase-like_dom_sf"/>
</dbReference>
<comment type="catalytic activity">
    <reaction evidence="20">
        <text>L-threonyl-[protein] + ATP = O-phospho-L-threonyl-[protein] + ADP + H(+)</text>
        <dbReference type="Rhea" id="RHEA:46608"/>
        <dbReference type="Rhea" id="RHEA-COMP:11060"/>
        <dbReference type="Rhea" id="RHEA-COMP:11605"/>
        <dbReference type="ChEBI" id="CHEBI:15378"/>
        <dbReference type="ChEBI" id="CHEBI:30013"/>
        <dbReference type="ChEBI" id="CHEBI:30616"/>
        <dbReference type="ChEBI" id="CHEBI:61977"/>
        <dbReference type="ChEBI" id="CHEBI:456216"/>
        <dbReference type="EC" id="2.7.11.1"/>
    </reaction>
</comment>
<evidence type="ECO:0000256" key="23">
    <source>
        <dbReference type="SAM" id="Phobius"/>
    </source>
</evidence>
<feature type="domain" description="Protein kinase" evidence="25">
    <location>
        <begin position="800"/>
        <end position="1080"/>
    </location>
</feature>
<keyword evidence="13 22" id="KW-0547">Nucleotide-binding</keyword>
<evidence type="ECO:0000313" key="26">
    <source>
        <dbReference type="EMBL" id="KAK1642365.1"/>
    </source>
</evidence>
<dbReference type="GO" id="GO:0033612">
    <property type="term" value="F:receptor serine/threonine kinase binding"/>
    <property type="evidence" value="ECO:0007669"/>
    <property type="project" value="TreeGrafter"/>
</dbReference>
<keyword evidence="27" id="KW-1185">Reference proteome</keyword>
<comment type="catalytic activity">
    <reaction evidence="21">
        <text>L-seryl-[protein] + ATP = O-phospho-L-seryl-[protein] + ADP + H(+)</text>
        <dbReference type="Rhea" id="RHEA:17989"/>
        <dbReference type="Rhea" id="RHEA-COMP:9863"/>
        <dbReference type="Rhea" id="RHEA-COMP:11604"/>
        <dbReference type="ChEBI" id="CHEBI:15378"/>
        <dbReference type="ChEBI" id="CHEBI:29999"/>
        <dbReference type="ChEBI" id="CHEBI:30616"/>
        <dbReference type="ChEBI" id="CHEBI:83421"/>
        <dbReference type="ChEBI" id="CHEBI:456216"/>
        <dbReference type="EC" id="2.7.11.1"/>
    </reaction>
</comment>
<dbReference type="FunFam" id="3.80.10.10:FF:000101">
    <property type="entry name" value="LRR receptor-like serine/threonine-protein kinase ERECTA"/>
    <property type="match status" value="1"/>
</dbReference>
<evidence type="ECO:0000256" key="22">
    <source>
        <dbReference type="PROSITE-ProRule" id="PRU10141"/>
    </source>
</evidence>
<keyword evidence="17 23" id="KW-0472">Membrane</keyword>
<evidence type="ECO:0000256" key="7">
    <source>
        <dbReference type="ARBA" id="ARBA00022553"/>
    </source>
</evidence>
<dbReference type="GO" id="GO:0005524">
    <property type="term" value="F:ATP binding"/>
    <property type="evidence" value="ECO:0007669"/>
    <property type="project" value="UniProtKB-UniRule"/>
</dbReference>
<evidence type="ECO:0000256" key="6">
    <source>
        <dbReference type="ARBA" id="ARBA00022527"/>
    </source>
</evidence>
<dbReference type="Pfam" id="PF13855">
    <property type="entry name" value="LRR_8"/>
    <property type="match status" value="4"/>
</dbReference>
<evidence type="ECO:0000256" key="9">
    <source>
        <dbReference type="ARBA" id="ARBA00022679"/>
    </source>
</evidence>
<dbReference type="Gene3D" id="3.80.10.10">
    <property type="entry name" value="Ribonuclease Inhibitor"/>
    <property type="match status" value="4"/>
</dbReference>
<evidence type="ECO:0000256" key="8">
    <source>
        <dbReference type="ARBA" id="ARBA00022614"/>
    </source>
</evidence>
<dbReference type="InterPro" id="IPR001611">
    <property type="entry name" value="Leu-rich_rpt"/>
</dbReference>
<dbReference type="Pfam" id="PF08263">
    <property type="entry name" value="LRRNT_2"/>
    <property type="match status" value="1"/>
</dbReference>
<keyword evidence="7" id="KW-0597">Phosphoprotein</keyword>
<evidence type="ECO:0000256" key="13">
    <source>
        <dbReference type="ARBA" id="ARBA00022741"/>
    </source>
</evidence>
<keyword evidence="15 22" id="KW-0067">ATP-binding</keyword>
<dbReference type="EMBL" id="JAUUTY010000004">
    <property type="protein sequence ID" value="KAK1642365.1"/>
    <property type="molecule type" value="Genomic_DNA"/>
</dbReference>
<dbReference type="Pfam" id="PF00560">
    <property type="entry name" value="LRR_1"/>
    <property type="match status" value="3"/>
</dbReference>
<dbReference type="PROSITE" id="PS00108">
    <property type="entry name" value="PROTEIN_KINASE_ST"/>
    <property type="match status" value="1"/>
</dbReference>
<evidence type="ECO:0000313" key="27">
    <source>
        <dbReference type="Proteomes" id="UP001231189"/>
    </source>
</evidence>
<dbReference type="FunFam" id="3.80.10.10:FF:000905">
    <property type="entry name" value="Receptor-like protein kinase 7"/>
    <property type="match status" value="1"/>
</dbReference>
<dbReference type="SMART" id="SM00220">
    <property type="entry name" value="S_TKc"/>
    <property type="match status" value="1"/>
</dbReference>
<dbReference type="PANTHER" id="PTHR48056">
    <property type="entry name" value="LRR RECEPTOR-LIKE SERINE/THREONINE-PROTEIN KINASE-RELATED"/>
    <property type="match status" value="1"/>
</dbReference>
<keyword evidence="16 23" id="KW-1133">Transmembrane helix</keyword>
<evidence type="ECO:0000256" key="12">
    <source>
        <dbReference type="ARBA" id="ARBA00022737"/>
    </source>
</evidence>
<gene>
    <name evidence="26" type="ORF">QYE76_060170</name>
</gene>
<keyword evidence="11 24" id="KW-0732">Signal</keyword>
<evidence type="ECO:0000256" key="14">
    <source>
        <dbReference type="ARBA" id="ARBA00022777"/>
    </source>
</evidence>
<keyword evidence="6" id="KW-0723">Serine/threonine-protein kinase</keyword>